<evidence type="ECO:0000259" key="1">
    <source>
        <dbReference type="PROSITE" id="PS50994"/>
    </source>
</evidence>
<sequence>MEVEIFVVWGTDFMSSFPSSSGCKYILVVVDYVSKWVETIALPTNDAKVEVKFVKKHIFIRFRTPKVMISDGGTHFCNKLLDNVLAQYGVKHKVATAYHPQTSGQVEVSNREIKQILEKTVGQVGKIGLQSLMMLYGHTGPPTKLQSEPPLTSWFMGKHAIYRLNLSTRLIRQ</sequence>
<dbReference type="InterPro" id="IPR036397">
    <property type="entry name" value="RNaseH_sf"/>
</dbReference>
<dbReference type="InterPro" id="IPR052160">
    <property type="entry name" value="Gypsy_RT_Integrase-like"/>
</dbReference>
<dbReference type="PROSITE" id="PS50994">
    <property type="entry name" value="INTEGRASE"/>
    <property type="match status" value="1"/>
</dbReference>
<dbReference type="GO" id="GO:0003676">
    <property type="term" value="F:nucleic acid binding"/>
    <property type="evidence" value="ECO:0007669"/>
    <property type="project" value="InterPro"/>
</dbReference>
<dbReference type="GO" id="GO:0015074">
    <property type="term" value="P:DNA integration"/>
    <property type="evidence" value="ECO:0007669"/>
    <property type="project" value="InterPro"/>
</dbReference>
<dbReference type="InterPro" id="IPR012337">
    <property type="entry name" value="RNaseH-like_sf"/>
</dbReference>
<dbReference type="KEGG" id="nta:107765102"/>
<protein>
    <submittedName>
        <fullName evidence="2">Uncharacterized protein K02A2.6-like</fullName>
    </submittedName>
</protein>
<dbReference type="SUPFAM" id="SSF53098">
    <property type="entry name" value="Ribonuclease H-like"/>
    <property type="match status" value="1"/>
</dbReference>
<dbReference type="RefSeq" id="XP_016439194.1">
    <property type="nucleotide sequence ID" value="XM_016583708.1"/>
</dbReference>
<accession>A0A1S3XH75</accession>
<dbReference type="Pfam" id="PF00665">
    <property type="entry name" value="rve"/>
    <property type="match status" value="1"/>
</dbReference>
<dbReference type="AlphaFoldDB" id="A0A1S3XH75"/>
<evidence type="ECO:0000313" key="2">
    <source>
        <dbReference type="RefSeq" id="XP_016439194.1"/>
    </source>
</evidence>
<name>A0A1S3XH75_TOBAC</name>
<dbReference type="PaxDb" id="4097-A0A1S3XH75"/>
<dbReference type="InterPro" id="IPR001584">
    <property type="entry name" value="Integrase_cat-core"/>
</dbReference>
<gene>
    <name evidence="2" type="primary">LOC107765102</name>
</gene>
<dbReference type="PANTHER" id="PTHR47266">
    <property type="entry name" value="ENDONUCLEASE-RELATED"/>
    <property type="match status" value="1"/>
</dbReference>
<proteinExistence type="predicted"/>
<dbReference type="STRING" id="4097.A0A1S3XH75"/>
<organism evidence="2">
    <name type="scientific">Nicotiana tabacum</name>
    <name type="common">Common tobacco</name>
    <dbReference type="NCBI Taxonomy" id="4097"/>
    <lineage>
        <taxon>Eukaryota</taxon>
        <taxon>Viridiplantae</taxon>
        <taxon>Streptophyta</taxon>
        <taxon>Embryophyta</taxon>
        <taxon>Tracheophyta</taxon>
        <taxon>Spermatophyta</taxon>
        <taxon>Magnoliopsida</taxon>
        <taxon>eudicotyledons</taxon>
        <taxon>Gunneridae</taxon>
        <taxon>Pentapetalae</taxon>
        <taxon>asterids</taxon>
        <taxon>lamiids</taxon>
        <taxon>Solanales</taxon>
        <taxon>Solanaceae</taxon>
        <taxon>Nicotianoideae</taxon>
        <taxon>Nicotianeae</taxon>
        <taxon>Nicotiana</taxon>
    </lineage>
</organism>
<feature type="domain" description="Integrase catalytic" evidence="1">
    <location>
        <begin position="1"/>
        <end position="117"/>
    </location>
</feature>
<dbReference type="OrthoDB" id="1303625at2759"/>
<dbReference type="Gene3D" id="3.30.420.10">
    <property type="entry name" value="Ribonuclease H-like superfamily/Ribonuclease H"/>
    <property type="match status" value="1"/>
</dbReference>
<reference evidence="2" key="1">
    <citation type="submission" date="2025-08" db="UniProtKB">
        <authorList>
            <consortium name="RefSeq"/>
        </authorList>
    </citation>
    <scope>IDENTIFICATION</scope>
</reference>
<dbReference type="OMA" id="LEHYEVH"/>